<comment type="caution">
    <text evidence="3">The sequence shown here is derived from an EMBL/GenBank/DDBJ whole genome shotgun (WGS) entry which is preliminary data.</text>
</comment>
<dbReference type="Proteomes" id="UP000267035">
    <property type="component" value="Unassembled WGS sequence"/>
</dbReference>
<evidence type="ECO:0000313" key="4">
    <source>
        <dbReference type="Proteomes" id="UP000267035"/>
    </source>
</evidence>
<accession>A0A3M6PXL2</accession>
<gene>
    <name evidence="3" type="ORF">EBQ25_11680</name>
</gene>
<comment type="similarity">
    <text evidence="1 2">Belongs to the UPF0125 (RnfH) family.</text>
</comment>
<dbReference type="RefSeq" id="WP_122254631.1">
    <property type="nucleotide sequence ID" value="NZ_RDQL01000024.1"/>
</dbReference>
<dbReference type="InterPro" id="IPR016155">
    <property type="entry name" value="Mopterin_synth/thiamin_S_b"/>
</dbReference>
<name>A0A3M6PXL2_9BURK</name>
<dbReference type="Gene3D" id="3.10.20.280">
    <property type="entry name" value="RnfH-like"/>
    <property type="match status" value="1"/>
</dbReference>
<evidence type="ECO:0000313" key="3">
    <source>
        <dbReference type="EMBL" id="RMW95575.1"/>
    </source>
</evidence>
<dbReference type="HAMAP" id="MF_00460">
    <property type="entry name" value="UPF0125_RnfH"/>
    <property type="match status" value="1"/>
</dbReference>
<protein>
    <recommendedName>
        <fullName evidence="2">UPF0125 protein EBQ25_11680</fullName>
    </recommendedName>
</protein>
<organism evidence="3 4">
    <name type="scientific">Allofranklinella schreckenbergeri</name>
    <dbReference type="NCBI Taxonomy" id="1076744"/>
    <lineage>
        <taxon>Bacteria</taxon>
        <taxon>Pseudomonadati</taxon>
        <taxon>Pseudomonadota</taxon>
        <taxon>Betaproteobacteria</taxon>
        <taxon>Burkholderiales</taxon>
        <taxon>Comamonadaceae</taxon>
        <taxon>Allofranklinella</taxon>
    </lineage>
</organism>
<evidence type="ECO:0000256" key="1">
    <source>
        <dbReference type="ARBA" id="ARBA00010645"/>
    </source>
</evidence>
<dbReference type="Pfam" id="PF03658">
    <property type="entry name" value="Ub-RnfH"/>
    <property type="match status" value="1"/>
</dbReference>
<proteinExistence type="inferred from homology"/>
<evidence type="ECO:0000256" key="2">
    <source>
        <dbReference type="HAMAP-Rule" id="MF_00460"/>
    </source>
</evidence>
<dbReference type="InterPro" id="IPR037021">
    <property type="entry name" value="RnfH_sf"/>
</dbReference>
<dbReference type="InterPro" id="IPR005346">
    <property type="entry name" value="RnfH"/>
</dbReference>
<reference evidence="3 4" key="1">
    <citation type="submission" date="2018-10" db="EMBL/GenBank/DDBJ databases">
        <title>Comamonadaceae CDC group NO-1 genome sequencing and assembly.</title>
        <authorList>
            <person name="Bernier A.-M."/>
            <person name="Bernard K."/>
        </authorList>
    </citation>
    <scope>NUCLEOTIDE SEQUENCE [LARGE SCALE GENOMIC DNA]</scope>
    <source>
        <strain evidence="3 4">NML161473</strain>
    </source>
</reference>
<dbReference type="PANTHER" id="PTHR37483:SF1">
    <property type="entry name" value="UPF0125 PROTEIN RATB"/>
    <property type="match status" value="1"/>
</dbReference>
<dbReference type="EMBL" id="RDQL01000024">
    <property type="protein sequence ID" value="RMW95575.1"/>
    <property type="molecule type" value="Genomic_DNA"/>
</dbReference>
<keyword evidence="4" id="KW-1185">Reference proteome</keyword>
<dbReference type="SUPFAM" id="SSF54285">
    <property type="entry name" value="MoaD/ThiS"/>
    <property type="match status" value="1"/>
</dbReference>
<dbReference type="AlphaFoldDB" id="A0A3M6PXL2"/>
<dbReference type="PANTHER" id="PTHR37483">
    <property type="entry name" value="UPF0125 PROTEIN RATB"/>
    <property type="match status" value="1"/>
</dbReference>
<sequence length="129" mass="13794">MPPPNAASIQIDVVLCLGPRQTLQWRMALAEGSTLAQAQAAATAHGAQLLAQARPAADASAPALPHWRAWGVWGRAVAADYVLQEGDRLEAYRPLTVDPKTARRERFARQGARGAGLFAKRRAGAKPGY</sequence>